<accession>A0A941W5Z9</accession>
<evidence type="ECO:0000313" key="2">
    <source>
        <dbReference type="Proteomes" id="UP000722750"/>
    </source>
</evidence>
<name>A0A941W5Z9_9BACT</name>
<gene>
    <name evidence="1" type="ORF">MAG551_02187</name>
</gene>
<organism evidence="1 2">
    <name type="scientific">Candidatus Scalindua arabica</name>
    <dbReference type="NCBI Taxonomy" id="1127984"/>
    <lineage>
        <taxon>Bacteria</taxon>
        <taxon>Pseudomonadati</taxon>
        <taxon>Planctomycetota</taxon>
        <taxon>Candidatus Brocadiia</taxon>
        <taxon>Candidatus Brocadiales</taxon>
        <taxon>Candidatus Scalinduaceae</taxon>
        <taxon>Candidatus Scalindua</taxon>
    </lineage>
</organism>
<evidence type="ECO:0000313" key="1">
    <source>
        <dbReference type="EMBL" id="MBS1259121.1"/>
    </source>
</evidence>
<evidence type="ECO:0008006" key="3">
    <source>
        <dbReference type="Google" id="ProtNLM"/>
    </source>
</evidence>
<dbReference type="Proteomes" id="UP000722750">
    <property type="component" value="Unassembled WGS sequence"/>
</dbReference>
<dbReference type="EMBL" id="JAANXD010000081">
    <property type="protein sequence ID" value="MBS1259121.1"/>
    <property type="molecule type" value="Genomic_DNA"/>
</dbReference>
<dbReference type="AlphaFoldDB" id="A0A941W5Z9"/>
<proteinExistence type="predicted"/>
<reference evidence="1" key="1">
    <citation type="journal article" date="2021" name="ISME J.">
        <title>Fine-scale metabolic discontinuity in a stratified prokaryote microbiome of a Red Sea deep halocline.</title>
        <authorList>
            <person name="Michoud G."/>
            <person name="Ngugi D.K."/>
            <person name="Barozzi A."/>
            <person name="Merlino G."/>
            <person name="Calleja M.L."/>
            <person name="Delgado-Huertas A."/>
            <person name="Moran X.A.G."/>
            <person name="Daffonchio D."/>
        </authorList>
    </citation>
    <scope>NUCLEOTIDE SEQUENCE</scope>
    <source>
        <strain evidence="1">SuakinDeep_MAG55_1</strain>
    </source>
</reference>
<comment type="caution">
    <text evidence="1">The sequence shown here is derived from an EMBL/GenBank/DDBJ whole genome shotgun (WGS) entry which is preliminary data.</text>
</comment>
<sequence>MLAKIKFPYRRRNQRLNAALRISLPDQVQGRTINVSATGVSFEVIADDIDTFRPGTIIPFEISTVNTTHESKLKDLRLSGEGIIVSRAVVGKTTDSGSKLNIAVQLKDKLDFWVPSIN</sequence>
<protein>
    <recommendedName>
        <fullName evidence="3">PilZ domain-containing protein</fullName>
    </recommendedName>
</protein>